<organism evidence="3 4">
    <name type="scientific">Mycobacterium ulcerans str. Harvey</name>
    <dbReference type="NCBI Taxonomy" id="1299332"/>
    <lineage>
        <taxon>Bacteria</taxon>
        <taxon>Bacillati</taxon>
        <taxon>Actinomycetota</taxon>
        <taxon>Actinomycetes</taxon>
        <taxon>Mycobacteriales</taxon>
        <taxon>Mycobacteriaceae</taxon>
        <taxon>Mycobacterium</taxon>
        <taxon>Mycobacterium ulcerans group</taxon>
    </lineage>
</organism>
<proteinExistence type="inferred from homology"/>
<name>A0ABN0R586_MYCUL</name>
<dbReference type="Proteomes" id="UP000020681">
    <property type="component" value="Unassembled WGS sequence"/>
</dbReference>
<protein>
    <submittedName>
        <fullName evidence="3">Neutral/alkaline non-lysosomal ceramidase family protein</fullName>
    </submittedName>
</protein>
<dbReference type="InterPro" id="IPR031331">
    <property type="entry name" value="NEUT/ALK_ceramidase_C"/>
</dbReference>
<dbReference type="EMBL" id="JAOL01000079">
    <property type="protein sequence ID" value="EUA92250.1"/>
    <property type="molecule type" value="Genomic_DNA"/>
</dbReference>
<evidence type="ECO:0000259" key="2">
    <source>
        <dbReference type="Pfam" id="PF17048"/>
    </source>
</evidence>
<dbReference type="PANTHER" id="PTHR12670">
    <property type="entry name" value="CERAMIDASE"/>
    <property type="match status" value="1"/>
</dbReference>
<dbReference type="InterPro" id="IPR038445">
    <property type="entry name" value="NCDase_C_sf"/>
</dbReference>
<sequence>MQAAFVSALPSNDLRRGDTYLEVQRREGQDWARVADDGDWSTSFHWERQGRAGSRVSIRWEIPCETAPGQYRIVHHGAARNGVGALTPFTATTREFTVG</sequence>
<keyword evidence="4" id="KW-1185">Reference proteome</keyword>
<gene>
    <name evidence="3" type="ORF">I551_1236</name>
</gene>
<comment type="similarity">
    <text evidence="1">Belongs to the neutral ceramidase family.</text>
</comment>
<dbReference type="PANTHER" id="PTHR12670:SF1">
    <property type="entry name" value="NEUTRAL CERAMIDASE"/>
    <property type="match status" value="1"/>
</dbReference>
<dbReference type="InterPro" id="IPR006823">
    <property type="entry name" value="Ceramidase_alk"/>
</dbReference>
<reference evidence="3 4" key="1">
    <citation type="submission" date="2014-01" db="EMBL/GenBank/DDBJ databases">
        <authorList>
            <person name="Dobos K."/>
            <person name="Lenaerts A."/>
            <person name="Ordway D."/>
            <person name="DeGroote M.A."/>
            <person name="Parker T."/>
            <person name="Sizemore C."/>
            <person name="Tallon L.J."/>
            <person name="Sadzewicz L.K."/>
            <person name="Sengamalay N."/>
            <person name="Fraser C.M."/>
            <person name="Hine E."/>
            <person name="Shefchek K.A."/>
            <person name="Das S.P."/>
            <person name="Tettelin H."/>
        </authorList>
    </citation>
    <scope>NUCLEOTIDE SEQUENCE [LARGE SCALE GENOMIC DNA]</scope>
    <source>
        <strain evidence="3 4">Harvey</strain>
    </source>
</reference>
<dbReference type="Pfam" id="PF17048">
    <property type="entry name" value="Ceramidse_alk_C"/>
    <property type="match status" value="1"/>
</dbReference>
<feature type="domain" description="Neutral/alkaline non-lysosomal ceramidase C-terminal" evidence="2">
    <location>
        <begin position="2"/>
        <end position="98"/>
    </location>
</feature>
<evidence type="ECO:0000313" key="3">
    <source>
        <dbReference type="EMBL" id="EUA92250.1"/>
    </source>
</evidence>
<evidence type="ECO:0000313" key="4">
    <source>
        <dbReference type="Proteomes" id="UP000020681"/>
    </source>
</evidence>
<comment type="caution">
    <text evidence="3">The sequence shown here is derived from an EMBL/GenBank/DDBJ whole genome shotgun (WGS) entry which is preliminary data.</text>
</comment>
<accession>A0ABN0R586</accession>
<dbReference type="Gene3D" id="2.60.40.2300">
    <property type="entry name" value="Neutral/alkaline non-lysosomal ceramidase, C-terminal domain"/>
    <property type="match status" value="1"/>
</dbReference>
<evidence type="ECO:0000256" key="1">
    <source>
        <dbReference type="ARBA" id="ARBA00009835"/>
    </source>
</evidence>